<dbReference type="EMBL" id="BTRK01000004">
    <property type="protein sequence ID" value="GMR48653.1"/>
    <property type="molecule type" value="Genomic_DNA"/>
</dbReference>
<organism evidence="1 2">
    <name type="scientific">Pristionchus mayeri</name>
    <dbReference type="NCBI Taxonomy" id="1317129"/>
    <lineage>
        <taxon>Eukaryota</taxon>
        <taxon>Metazoa</taxon>
        <taxon>Ecdysozoa</taxon>
        <taxon>Nematoda</taxon>
        <taxon>Chromadorea</taxon>
        <taxon>Rhabditida</taxon>
        <taxon>Rhabditina</taxon>
        <taxon>Diplogasteromorpha</taxon>
        <taxon>Diplogasteroidea</taxon>
        <taxon>Neodiplogasteridae</taxon>
        <taxon>Pristionchus</taxon>
    </lineage>
</organism>
<evidence type="ECO:0000313" key="2">
    <source>
        <dbReference type="Proteomes" id="UP001328107"/>
    </source>
</evidence>
<name>A0AAN5CQD3_9BILA</name>
<protein>
    <submittedName>
        <fullName evidence="1">Uncharacterized protein</fullName>
    </submittedName>
</protein>
<dbReference type="AlphaFoldDB" id="A0AAN5CQD3"/>
<sequence>FRKRGEKSLLVEIDIKSSASMTKLDRGKSVKIVQGPFSIECKPDKSVKSSGLELIVKDPPLVFFTDHRLYCSFVMKSKEGKKTIKEIFKPL</sequence>
<dbReference type="Proteomes" id="UP001328107">
    <property type="component" value="Unassembled WGS sequence"/>
</dbReference>
<gene>
    <name evidence="1" type="ORF">PMAYCL1PPCAC_18848</name>
</gene>
<evidence type="ECO:0000313" key="1">
    <source>
        <dbReference type="EMBL" id="GMR48653.1"/>
    </source>
</evidence>
<feature type="non-terminal residue" evidence="1">
    <location>
        <position position="91"/>
    </location>
</feature>
<keyword evidence="2" id="KW-1185">Reference proteome</keyword>
<reference evidence="2" key="1">
    <citation type="submission" date="2022-10" db="EMBL/GenBank/DDBJ databases">
        <title>Genome assembly of Pristionchus species.</title>
        <authorList>
            <person name="Yoshida K."/>
            <person name="Sommer R.J."/>
        </authorList>
    </citation>
    <scope>NUCLEOTIDE SEQUENCE [LARGE SCALE GENOMIC DNA]</scope>
    <source>
        <strain evidence="2">RS5460</strain>
    </source>
</reference>
<accession>A0AAN5CQD3</accession>
<comment type="caution">
    <text evidence="1">The sequence shown here is derived from an EMBL/GenBank/DDBJ whole genome shotgun (WGS) entry which is preliminary data.</text>
</comment>
<feature type="non-terminal residue" evidence="1">
    <location>
        <position position="1"/>
    </location>
</feature>
<proteinExistence type="predicted"/>